<dbReference type="PANTHER" id="PTHR46552:SF1">
    <property type="entry name" value="NADH-UBIQUINONE OXIDOREDUCTASE CHAIN 2"/>
    <property type="match status" value="1"/>
</dbReference>
<evidence type="ECO:0000256" key="11">
    <source>
        <dbReference type="ARBA" id="ARBA00022989"/>
    </source>
</evidence>
<evidence type="ECO:0000256" key="14">
    <source>
        <dbReference type="ARBA" id="ARBA00023128"/>
    </source>
</evidence>
<evidence type="ECO:0000256" key="18">
    <source>
        <dbReference type="SAM" id="Phobius"/>
    </source>
</evidence>
<evidence type="ECO:0000256" key="1">
    <source>
        <dbReference type="ARBA" id="ARBA00004448"/>
    </source>
</evidence>
<feature type="transmembrane region" description="Helical" evidence="18">
    <location>
        <begin position="14"/>
        <end position="40"/>
    </location>
</feature>
<feature type="transmembrane region" description="Helical" evidence="18">
    <location>
        <begin position="214"/>
        <end position="234"/>
    </location>
</feature>
<evidence type="ECO:0000256" key="12">
    <source>
        <dbReference type="ARBA" id="ARBA00023027"/>
    </source>
</evidence>
<feature type="transmembrane region" description="Helical" evidence="18">
    <location>
        <begin position="157"/>
        <end position="174"/>
    </location>
</feature>
<evidence type="ECO:0000256" key="4">
    <source>
        <dbReference type="ARBA" id="ARBA00021008"/>
    </source>
</evidence>
<evidence type="ECO:0000256" key="13">
    <source>
        <dbReference type="ARBA" id="ARBA00023075"/>
    </source>
</evidence>
<keyword evidence="12" id="KW-0520">NAD</keyword>
<evidence type="ECO:0000313" key="20">
    <source>
        <dbReference type="EMBL" id="XCN35359.1"/>
    </source>
</evidence>
<feature type="transmembrane region" description="Helical" evidence="18">
    <location>
        <begin position="180"/>
        <end position="202"/>
    </location>
</feature>
<evidence type="ECO:0000256" key="10">
    <source>
        <dbReference type="ARBA" id="ARBA00022982"/>
    </source>
</evidence>
<dbReference type="GO" id="GO:0006120">
    <property type="term" value="P:mitochondrial electron transport, NADH to ubiquinone"/>
    <property type="evidence" value="ECO:0007669"/>
    <property type="project" value="TreeGrafter"/>
</dbReference>
<comment type="catalytic activity">
    <reaction evidence="17">
        <text>a ubiquinone + NADH + 5 H(+)(in) = a ubiquinol + NAD(+) + 4 H(+)(out)</text>
        <dbReference type="Rhea" id="RHEA:29091"/>
        <dbReference type="Rhea" id="RHEA-COMP:9565"/>
        <dbReference type="Rhea" id="RHEA-COMP:9566"/>
        <dbReference type="ChEBI" id="CHEBI:15378"/>
        <dbReference type="ChEBI" id="CHEBI:16389"/>
        <dbReference type="ChEBI" id="CHEBI:17976"/>
        <dbReference type="ChEBI" id="CHEBI:57540"/>
        <dbReference type="ChEBI" id="CHEBI:57945"/>
        <dbReference type="EC" id="7.1.1.2"/>
    </reaction>
</comment>
<keyword evidence="15 18" id="KW-0472">Membrane</keyword>
<comment type="subcellular location">
    <subcellularLocation>
        <location evidence="1">Mitochondrion inner membrane</location>
        <topology evidence="1">Multi-pass membrane protein</topology>
    </subcellularLocation>
</comment>
<dbReference type="EC" id="7.1.1.2" evidence="3"/>
<evidence type="ECO:0000256" key="6">
    <source>
        <dbReference type="ARBA" id="ARBA00022660"/>
    </source>
</evidence>
<feature type="domain" description="NADH:quinone oxidoreductase/Mrp antiporter transmembrane" evidence="19">
    <location>
        <begin position="13"/>
        <end position="256"/>
    </location>
</feature>
<dbReference type="GO" id="GO:0005743">
    <property type="term" value="C:mitochondrial inner membrane"/>
    <property type="evidence" value="ECO:0007669"/>
    <property type="project" value="UniProtKB-SubCell"/>
</dbReference>
<evidence type="ECO:0000256" key="7">
    <source>
        <dbReference type="ARBA" id="ARBA00022692"/>
    </source>
</evidence>
<evidence type="ECO:0000256" key="15">
    <source>
        <dbReference type="ARBA" id="ARBA00023136"/>
    </source>
</evidence>
<evidence type="ECO:0000256" key="5">
    <source>
        <dbReference type="ARBA" id="ARBA00022448"/>
    </source>
</evidence>
<dbReference type="PANTHER" id="PTHR46552">
    <property type="entry name" value="NADH-UBIQUINONE OXIDOREDUCTASE CHAIN 2"/>
    <property type="match status" value="1"/>
</dbReference>
<proteinExistence type="inferred from homology"/>
<keyword evidence="9" id="KW-1278">Translocase</keyword>
<dbReference type="AlphaFoldDB" id="A0AAU8L1A1"/>
<dbReference type="Pfam" id="PF00361">
    <property type="entry name" value="Proton_antipo_M"/>
    <property type="match status" value="1"/>
</dbReference>
<accession>A0AAU8L1A1</accession>
<evidence type="ECO:0000256" key="2">
    <source>
        <dbReference type="ARBA" id="ARBA00007012"/>
    </source>
</evidence>
<evidence type="ECO:0000256" key="17">
    <source>
        <dbReference type="ARBA" id="ARBA00049551"/>
    </source>
</evidence>
<keyword evidence="7 18" id="KW-0812">Transmembrane</keyword>
<evidence type="ECO:0000256" key="9">
    <source>
        <dbReference type="ARBA" id="ARBA00022967"/>
    </source>
</evidence>
<dbReference type="InterPro" id="IPR050175">
    <property type="entry name" value="Complex_I_Subunit_2"/>
</dbReference>
<organism evidence="20">
    <name type="scientific">Bryozoa sp</name>
    <dbReference type="NCBI Taxonomy" id="2813608"/>
    <lineage>
        <taxon>Eukaryota</taxon>
        <taxon>Metazoa</taxon>
        <taxon>Spiralia</taxon>
        <taxon>Lophotrochozoa</taxon>
        <taxon>Bryozoa</taxon>
    </lineage>
</organism>
<keyword evidence="13" id="KW-0830">Ubiquinone</keyword>
<evidence type="ECO:0000256" key="3">
    <source>
        <dbReference type="ARBA" id="ARBA00012944"/>
    </source>
</evidence>
<dbReference type="InterPro" id="IPR001750">
    <property type="entry name" value="ND/Mrp_TM"/>
</dbReference>
<gene>
    <name evidence="20" type="primary">ND2</name>
</gene>
<keyword evidence="5" id="KW-0813">Transport</keyword>
<feature type="transmembrane region" description="Helical" evidence="18">
    <location>
        <begin position="107"/>
        <end position="128"/>
    </location>
</feature>
<feature type="transmembrane region" description="Helical" evidence="18">
    <location>
        <begin position="79"/>
        <end position="100"/>
    </location>
</feature>
<sequence>MCLTKVLSKYFSSWFSWSVLFMSIAGFFLASSWITVWMFLELAMMSVFPWLNTGILTYFIVQSVSSILFIYAILTNEKYFIIFSLVIKLGLFPFSFWVPLVINKSSWLGGLMLSSFLKIAPLTIFFSLDMKNSEMLTIMSVLWASFYGCYQTKVKMVLAYSSIIHTSWLFMLFVSKPENFLFYIFFYFFFTIMMFSLSFGSFSNYWSNMNHNKFPLMVVILTISGMPPFSGFWFKLLLIKTFSLNWGIFALLGLLASSASMFFYLKLISSLILQLEKNFSYLMAMIALFMTPLFYI</sequence>
<geneLocation type="mitochondrion" evidence="20"/>
<evidence type="ECO:0000256" key="16">
    <source>
        <dbReference type="ARBA" id="ARBA00031028"/>
    </source>
</evidence>
<protein>
    <recommendedName>
        <fullName evidence="4">NADH-ubiquinone oxidoreductase chain 2</fullName>
        <ecNumber evidence="3">7.1.1.2</ecNumber>
    </recommendedName>
    <alternativeName>
        <fullName evidence="16">NADH dehydrogenase subunit 2</fullName>
    </alternativeName>
</protein>
<comment type="similarity">
    <text evidence="2">Belongs to the complex I subunit 2 family.</text>
</comment>
<dbReference type="GO" id="GO:0008137">
    <property type="term" value="F:NADH dehydrogenase (ubiquinone) activity"/>
    <property type="evidence" value="ECO:0007669"/>
    <property type="project" value="UniProtKB-EC"/>
</dbReference>
<evidence type="ECO:0000259" key="19">
    <source>
        <dbReference type="Pfam" id="PF00361"/>
    </source>
</evidence>
<feature type="transmembrane region" description="Helical" evidence="18">
    <location>
        <begin position="47"/>
        <end position="73"/>
    </location>
</feature>
<name>A0AAU8L1A1_9BILA</name>
<feature type="transmembrane region" description="Helical" evidence="18">
    <location>
        <begin position="246"/>
        <end position="267"/>
    </location>
</feature>
<keyword evidence="10" id="KW-0249">Electron transport</keyword>
<keyword evidence="14 20" id="KW-0496">Mitochondrion</keyword>
<keyword evidence="8" id="KW-0999">Mitochondrion inner membrane</keyword>
<dbReference type="EMBL" id="PP990758">
    <property type="protein sequence ID" value="XCN35359.1"/>
    <property type="molecule type" value="Genomic_DNA"/>
</dbReference>
<evidence type="ECO:0000256" key="8">
    <source>
        <dbReference type="ARBA" id="ARBA00022792"/>
    </source>
</evidence>
<feature type="transmembrane region" description="Helical" evidence="18">
    <location>
        <begin position="279"/>
        <end position="295"/>
    </location>
</feature>
<reference evidence="20" key="1">
    <citation type="submission" date="2024-06" db="EMBL/GenBank/DDBJ databases">
        <title>Genomic investigations of benthic invertebrates from the Clarion-Clipperton fields of polymetallic nodules.</title>
        <authorList>
            <person name="Gastineau R."/>
            <person name="Dabek P."/>
            <person name="Mianowicz K."/>
            <person name="Otis C."/>
            <person name="Stoyanova V."/>
            <person name="Krawcewicz A."/>
            <person name="Abramowski T."/>
        </authorList>
    </citation>
    <scope>NUCLEOTIDE SEQUENCE</scope>
</reference>
<keyword evidence="6" id="KW-0679">Respiratory chain</keyword>
<keyword evidence="11 18" id="KW-1133">Transmembrane helix</keyword>